<keyword evidence="2" id="KW-1185">Reference proteome</keyword>
<dbReference type="EMBL" id="QVID01000001">
    <property type="protein sequence ID" value="RFN58829.1"/>
    <property type="molecule type" value="Genomic_DNA"/>
</dbReference>
<name>A0A3E1Q9M8_9FLAO</name>
<sequence length="226" mass="25772">MNNNTAILIFANSAQQEKVLKPFRKSATLFGELNKQTLSKVKKTGLPYFHFSEKEQIGNSFGERYVNAIQSVFDKGYENIITLGNDTPHLQTRHISKTAEKLQHNPIVLGPSTDGGYYMMGLRKSHFDASLFLKLPWQTSNLNRRISLLFHSKNIQIEWLETLTDIDSVSDIKVVLNSFRKLSYSLKKILSTLLISEKILFELAPIHFQKTLQKTPFNKGSPRIAS</sequence>
<dbReference type="PANTHER" id="PTHR36529:SF1">
    <property type="entry name" value="GLYCOSYLTRANSFERASE"/>
    <property type="match status" value="1"/>
</dbReference>
<dbReference type="OrthoDB" id="9798250at2"/>
<gene>
    <name evidence="1" type="ORF">DZ858_01740</name>
</gene>
<dbReference type="Proteomes" id="UP000261082">
    <property type="component" value="Unassembled WGS sequence"/>
</dbReference>
<reference evidence="1 2" key="1">
    <citation type="journal article" date="2007" name="Int. J. Syst. Evol. Microbiol.">
        <title>Marixanthomonas ophiurae gen. nov., sp. nov., a marine bacterium of the family Flavobacteriaceae isolated from a deep-sea brittle star.</title>
        <authorList>
            <person name="Romanenko L.A."/>
            <person name="Uchino M."/>
            <person name="Frolova G.M."/>
            <person name="Mikhailov V.V."/>
        </authorList>
    </citation>
    <scope>NUCLEOTIDE SEQUENCE [LARGE SCALE GENOMIC DNA]</scope>
    <source>
        <strain evidence="1 2">KMM 3046</strain>
    </source>
</reference>
<evidence type="ECO:0000313" key="1">
    <source>
        <dbReference type="EMBL" id="RFN58829.1"/>
    </source>
</evidence>
<dbReference type="Gene3D" id="3.90.550.10">
    <property type="entry name" value="Spore Coat Polysaccharide Biosynthesis Protein SpsA, Chain A"/>
    <property type="match status" value="1"/>
</dbReference>
<dbReference type="Pfam" id="PF09837">
    <property type="entry name" value="DUF2064"/>
    <property type="match status" value="1"/>
</dbReference>
<dbReference type="SUPFAM" id="SSF53448">
    <property type="entry name" value="Nucleotide-diphospho-sugar transferases"/>
    <property type="match status" value="1"/>
</dbReference>
<dbReference type="PANTHER" id="PTHR36529">
    <property type="entry name" value="SLL1095 PROTEIN"/>
    <property type="match status" value="1"/>
</dbReference>
<dbReference type="AlphaFoldDB" id="A0A3E1Q9M8"/>
<evidence type="ECO:0000313" key="2">
    <source>
        <dbReference type="Proteomes" id="UP000261082"/>
    </source>
</evidence>
<accession>A0A3E1Q9M8</accession>
<dbReference type="InterPro" id="IPR018641">
    <property type="entry name" value="Trfase_1_rSAM/seldom-assoc"/>
</dbReference>
<proteinExistence type="predicted"/>
<dbReference type="InterPro" id="IPR029044">
    <property type="entry name" value="Nucleotide-diphossugar_trans"/>
</dbReference>
<protein>
    <submittedName>
        <fullName evidence="1">DUF2064 domain-containing protein</fullName>
    </submittedName>
</protein>
<dbReference type="RefSeq" id="WP_117157853.1">
    <property type="nucleotide sequence ID" value="NZ_QVID01000001.1"/>
</dbReference>
<organism evidence="1 2">
    <name type="scientific">Marixanthomonas ophiurae</name>
    <dbReference type="NCBI Taxonomy" id="387659"/>
    <lineage>
        <taxon>Bacteria</taxon>
        <taxon>Pseudomonadati</taxon>
        <taxon>Bacteroidota</taxon>
        <taxon>Flavobacteriia</taxon>
        <taxon>Flavobacteriales</taxon>
        <taxon>Flavobacteriaceae</taxon>
        <taxon>Marixanthomonas</taxon>
    </lineage>
</organism>
<comment type="caution">
    <text evidence="1">The sequence shown here is derived from an EMBL/GenBank/DDBJ whole genome shotgun (WGS) entry which is preliminary data.</text>
</comment>